<dbReference type="KEGG" id="mpp:MICPUCDRAFT_49417"/>
<dbReference type="Proteomes" id="UP000001876">
    <property type="component" value="Unassembled WGS sequence"/>
</dbReference>
<keyword evidence="4" id="KW-1185">Reference proteome</keyword>
<evidence type="ECO:0000256" key="1">
    <source>
        <dbReference type="ARBA" id="ARBA00004141"/>
    </source>
</evidence>
<name>C1MJV7_MICPC</name>
<sequence>MVAVCSVATRAVLAPRASARVSSKATPRAVLGRAAPRKASIAPKTSRGAAVVVRADSDDLNAKLKEVTDTVSEKWEDTDDKPAVVTLGVYGLVGLVAANGVLKSIDGLPLVPDLLEIVGIGFSAFYVYQNLLFKPDRAALKESISKALDEIL</sequence>
<gene>
    <name evidence="3" type="ORF">MICPUCDRAFT_49417</name>
</gene>
<dbReference type="Pfam" id="PF14159">
    <property type="entry name" value="CAAD"/>
    <property type="match status" value="1"/>
</dbReference>
<dbReference type="GO" id="GO:0009535">
    <property type="term" value="C:chloroplast thylakoid membrane"/>
    <property type="evidence" value="ECO:0007669"/>
    <property type="project" value="TreeGrafter"/>
</dbReference>
<proteinExistence type="predicted"/>
<dbReference type="GeneID" id="9681441"/>
<dbReference type="RefSeq" id="XP_003056278.1">
    <property type="nucleotide sequence ID" value="XM_003056232.1"/>
</dbReference>
<accession>C1MJV7</accession>
<dbReference type="PANTHER" id="PTHR33222">
    <property type="match status" value="1"/>
</dbReference>
<comment type="subcellular location">
    <subcellularLocation>
        <location evidence="1">Membrane</location>
        <topology evidence="1">Multi-pass membrane protein</topology>
    </subcellularLocation>
</comment>
<dbReference type="eggNOG" id="ENOG502QWJR">
    <property type="taxonomic scope" value="Eukaryota"/>
</dbReference>
<evidence type="ECO:0000313" key="4">
    <source>
        <dbReference type="Proteomes" id="UP000001876"/>
    </source>
</evidence>
<organism evidence="4">
    <name type="scientific">Micromonas pusilla (strain CCMP1545)</name>
    <name type="common">Picoplanktonic green alga</name>
    <dbReference type="NCBI Taxonomy" id="564608"/>
    <lineage>
        <taxon>Eukaryota</taxon>
        <taxon>Viridiplantae</taxon>
        <taxon>Chlorophyta</taxon>
        <taxon>Mamiellophyceae</taxon>
        <taxon>Mamiellales</taxon>
        <taxon>Mamiellaceae</taxon>
        <taxon>Micromonas</taxon>
    </lineage>
</organism>
<evidence type="ECO:0000313" key="3">
    <source>
        <dbReference type="EMBL" id="EEH59654.1"/>
    </source>
</evidence>
<dbReference type="InterPro" id="IPR033344">
    <property type="entry name" value="CURT1"/>
</dbReference>
<dbReference type="OMA" id="ESQWAKV"/>
<dbReference type="AlphaFoldDB" id="C1MJV7"/>
<dbReference type="InterPro" id="IPR025564">
    <property type="entry name" value="CAAD_dom"/>
</dbReference>
<dbReference type="OrthoDB" id="2014299at2759"/>
<feature type="domain" description="Cyanobacterial aminoacyl-tRNA synthetase CAAD" evidence="2">
    <location>
        <begin position="70"/>
        <end position="152"/>
    </location>
</feature>
<dbReference type="EMBL" id="GG663736">
    <property type="protein sequence ID" value="EEH59654.1"/>
    <property type="molecule type" value="Genomic_DNA"/>
</dbReference>
<evidence type="ECO:0000259" key="2">
    <source>
        <dbReference type="Pfam" id="PF14159"/>
    </source>
</evidence>
<reference evidence="3 4" key="1">
    <citation type="journal article" date="2009" name="Science">
        <title>Green evolution and dynamic adaptations revealed by genomes of the marine picoeukaryotes Micromonas.</title>
        <authorList>
            <person name="Worden A.Z."/>
            <person name="Lee J.H."/>
            <person name="Mock T."/>
            <person name="Rouze P."/>
            <person name="Simmons M.P."/>
            <person name="Aerts A.L."/>
            <person name="Allen A.E."/>
            <person name="Cuvelier M.L."/>
            <person name="Derelle E."/>
            <person name="Everett M.V."/>
            <person name="Foulon E."/>
            <person name="Grimwood J."/>
            <person name="Gundlach H."/>
            <person name="Henrissat B."/>
            <person name="Napoli C."/>
            <person name="McDonald S.M."/>
            <person name="Parker M.S."/>
            <person name="Rombauts S."/>
            <person name="Salamov A."/>
            <person name="Von Dassow P."/>
            <person name="Badger J.H."/>
            <person name="Coutinho P.M."/>
            <person name="Demir E."/>
            <person name="Dubchak I."/>
            <person name="Gentemann C."/>
            <person name="Eikrem W."/>
            <person name="Gready J.E."/>
            <person name="John U."/>
            <person name="Lanier W."/>
            <person name="Lindquist E.A."/>
            <person name="Lucas S."/>
            <person name="Mayer K.F."/>
            <person name="Moreau H."/>
            <person name="Not F."/>
            <person name="Otillar R."/>
            <person name="Panaud O."/>
            <person name="Pangilinan J."/>
            <person name="Paulsen I."/>
            <person name="Piegu B."/>
            <person name="Poliakov A."/>
            <person name="Robbens S."/>
            <person name="Schmutz J."/>
            <person name="Toulza E."/>
            <person name="Wyss T."/>
            <person name="Zelensky A."/>
            <person name="Zhou K."/>
            <person name="Armbrust E.V."/>
            <person name="Bhattacharya D."/>
            <person name="Goodenough U.W."/>
            <person name="Van de Peer Y."/>
            <person name="Grigoriev I.V."/>
        </authorList>
    </citation>
    <scope>NUCLEOTIDE SEQUENCE [LARGE SCALE GENOMIC DNA]</scope>
    <source>
        <strain evidence="3 4">CCMP1545</strain>
    </source>
</reference>
<dbReference type="PANTHER" id="PTHR33222:SF3">
    <property type="entry name" value="PROTEIN CURVATURE THYLAKOID 1C, CHLOROPLASTIC"/>
    <property type="match status" value="1"/>
</dbReference>
<protein>
    <submittedName>
        <fullName evidence="3">Predicted protein</fullName>
    </submittedName>
</protein>
<dbReference type="STRING" id="564608.C1MJV7"/>